<comment type="caution">
    <text evidence="2">The sequence shown here is derived from an EMBL/GenBank/DDBJ whole genome shotgun (WGS) entry which is preliminary data.</text>
</comment>
<accession>A0AAN9IP11</accession>
<feature type="region of interest" description="Disordered" evidence="1">
    <location>
        <begin position="53"/>
        <end position="75"/>
    </location>
</feature>
<reference evidence="2 3" key="1">
    <citation type="submission" date="2024-01" db="EMBL/GenBank/DDBJ databases">
        <title>The genomes of 5 underutilized Papilionoideae crops provide insights into root nodulation and disease resistanc.</title>
        <authorList>
            <person name="Yuan L."/>
        </authorList>
    </citation>
    <scope>NUCLEOTIDE SEQUENCE [LARGE SCALE GENOMIC DNA]</scope>
    <source>
        <strain evidence="2">ZHUSHIDOU_FW_LH</strain>
        <tissue evidence="2">Leaf</tissue>
    </source>
</reference>
<evidence type="ECO:0000256" key="1">
    <source>
        <dbReference type="SAM" id="MobiDB-lite"/>
    </source>
</evidence>
<dbReference type="Proteomes" id="UP001372338">
    <property type="component" value="Unassembled WGS sequence"/>
</dbReference>
<dbReference type="EMBL" id="JAYWIO010000002">
    <property type="protein sequence ID" value="KAK7283453.1"/>
    <property type="molecule type" value="Genomic_DNA"/>
</dbReference>
<proteinExistence type="predicted"/>
<keyword evidence="3" id="KW-1185">Reference proteome</keyword>
<gene>
    <name evidence="2" type="ORF">RIF29_12978</name>
</gene>
<feature type="compositionally biased region" description="Basic and acidic residues" evidence="1">
    <location>
        <begin position="60"/>
        <end position="75"/>
    </location>
</feature>
<sequence>MFHILIKFSFTPPEIKLIPLVDIIKRTTTKIWCNCVFGCILDTSVVGLMGKSNNVTETGSKTENKWDDGKENKFN</sequence>
<evidence type="ECO:0000313" key="2">
    <source>
        <dbReference type="EMBL" id="KAK7283453.1"/>
    </source>
</evidence>
<evidence type="ECO:0000313" key="3">
    <source>
        <dbReference type="Proteomes" id="UP001372338"/>
    </source>
</evidence>
<organism evidence="2 3">
    <name type="scientific">Crotalaria pallida</name>
    <name type="common">Smooth rattlebox</name>
    <name type="synonym">Crotalaria striata</name>
    <dbReference type="NCBI Taxonomy" id="3830"/>
    <lineage>
        <taxon>Eukaryota</taxon>
        <taxon>Viridiplantae</taxon>
        <taxon>Streptophyta</taxon>
        <taxon>Embryophyta</taxon>
        <taxon>Tracheophyta</taxon>
        <taxon>Spermatophyta</taxon>
        <taxon>Magnoliopsida</taxon>
        <taxon>eudicotyledons</taxon>
        <taxon>Gunneridae</taxon>
        <taxon>Pentapetalae</taxon>
        <taxon>rosids</taxon>
        <taxon>fabids</taxon>
        <taxon>Fabales</taxon>
        <taxon>Fabaceae</taxon>
        <taxon>Papilionoideae</taxon>
        <taxon>50 kb inversion clade</taxon>
        <taxon>genistoids sensu lato</taxon>
        <taxon>core genistoids</taxon>
        <taxon>Crotalarieae</taxon>
        <taxon>Crotalaria</taxon>
    </lineage>
</organism>
<dbReference type="AlphaFoldDB" id="A0AAN9IP11"/>
<name>A0AAN9IP11_CROPI</name>
<protein>
    <submittedName>
        <fullName evidence="2">Uncharacterized protein</fullName>
    </submittedName>
</protein>